<dbReference type="GO" id="GO:0016301">
    <property type="term" value="F:kinase activity"/>
    <property type="evidence" value="ECO:0007669"/>
    <property type="project" value="UniProtKB-UniRule"/>
</dbReference>
<reference evidence="3 4" key="1">
    <citation type="submission" date="2018-03" db="EMBL/GenBank/DDBJ databases">
        <title>Genomic Encyclopedia of Archaeal and Bacterial Type Strains, Phase II (KMG-II): from individual species to whole genera.</title>
        <authorList>
            <person name="Goeker M."/>
        </authorList>
    </citation>
    <scope>NUCLEOTIDE SEQUENCE [LARGE SCALE GENOMIC DNA]</scope>
    <source>
        <strain evidence="3 4">DSM 28229</strain>
    </source>
</reference>
<evidence type="ECO:0000313" key="3">
    <source>
        <dbReference type="EMBL" id="PWJ44037.1"/>
    </source>
</evidence>
<sequence>MIRMKTLFQNIFSEVIGKNVNVQSFQSLSGGCIHQAYSVRTNQGAFFIKLNEKNKLDMFQKEEHSLDALRSNSGLIIPQVVTVGQFENYAYFISEFIERGQASKKYFEHLGTGLAELHQVSNKNYGWKEDNYIGELVQKNKETELWLDFFFEQRLQPQFELAIRNQLISSSYLGQLERLKLKLEDYFPKEKSSLLHGDLWYGNTLASLDEKAALIDPAVYYGHREIELSFMKLFGGFDASCFEAYHEVYPLESNWEDRMSIYNMYALMVHTNLFGKHYFEEVKQTLSLFA</sequence>
<dbReference type="Gene3D" id="3.30.200.20">
    <property type="entry name" value="Phosphorylase Kinase, domain 1"/>
    <property type="match status" value="1"/>
</dbReference>
<dbReference type="PIRSF" id="PIRSF006221">
    <property type="entry name" value="Ketosamine-3-kinase"/>
    <property type="match status" value="1"/>
</dbReference>
<comment type="similarity">
    <text evidence="1 2">Belongs to the fructosamine kinase family.</text>
</comment>
<evidence type="ECO:0000256" key="1">
    <source>
        <dbReference type="ARBA" id="ARBA00009460"/>
    </source>
</evidence>
<gene>
    <name evidence="3" type="ORF">BC781_101387</name>
</gene>
<dbReference type="Proteomes" id="UP000245535">
    <property type="component" value="Unassembled WGS sequence"/>
</dbReference>
<evidence type="ECO:0000256" key="2">
    <source>
        <dbReference type="PIRNR" id="PIRNR006221"/>
    </source>
</evidence>
<keyword evidence="4" id="KW-1185">Reference proteome</keyword>
<dbReference type="SUPFAM" id="SSF56112">
    <property type="entry name" value="Protein kinase-like (PK-like)"/>
    <property type="match status" value="1"/>
</dbReference>
<dbReference type="Gene3D" id="3.90.1200.10">
    <property type="match status" value="1"/>
</dbReference>
<proteinExistence type="inferred from homology"/>
<protein>
    <submittedName>
        <fullName evidence="3">Fructosamine-3-kinase</fullName>
    </submittedName>
</protein>
<dbReference type="EMBL" id="QGDO01000001">
    <property type="protein sequence ID" value="PWJ44037.1"/>
    <property type="molecule type" value="Genomic_DNA"/>
</dbReference>
<comment type="caution">
    <text evidence="3">The sequence shown here is derived from an EMBL/GenBank/DDBJ whole genome shotgun (WGS) entry which is preliminary data.</text>
</comment>
<evidence type="ECO:0000313" key="4">
    <source>
        <dbReference type="Proteomes" id="UP000245535"/>
    </source>
</evidence>
<dbReference type="PROSITE" id="PS51257">
    <property type="entry name" value="PROKAR_LIPOPROTEIN"/>
    <property type="match status" value="1"/>
</dbReference>
<keyword evidence="2" id="KW-0808">Transferase</keyword>
<dbReference type="PANTHER" id="PTHR12149:SF8">
    <property type="entry name" value="PROTEIN-RIBULOSAMINE 3-KINASE"/>
    <property type="match status" value="1"/>
</dbReference>
<name>A0A316A2V4_SEDFL</name>
<organism evidence="3 4">
    <name type="scientific">Sediminitomix flava</name>
    <dbReference type="NCBI Taxonomy" id="379075"/>
    <lineage>
        <taxon>Bacteria</taxon>
        <taxon>Pseudomonadati</taxon>
        <taxon>Bacteroidota</taxon>
        <taxon>Cytophagia</taxon>
        <taxon>Cytophagales</taxon>
        <taxon>Flammeovirgaceae</taxon>
        <taxon>Sediminitomix</taxon>
    </lineage>
</organism>
<dbReference type="AlphaFoldDB" id="A0A316A2V4"/>
<dbReference type="Pfam" id="PF03881">
    <property type="entry name" value="Fructosamin_kin"/>
    <property type="match status" value="1"/>
</dbReference>
<keyword evidence="2 3" id="KW-0418">Kinase</keyword>
<accession>A0A316A2V4</accession>
<dbReference type="InterPro" id="IPR011009">
    <property type="entry name" value="Kinase-like_dom_sf"/>
</dbReference>
<dbReference type="PANTHER" id="PTHR12149">
    <property type="entry name" value="FRUCTOSAMINE 3 KINASE-RELATED PROTEIN"/>
    <property type="match status" value="1"/>
</dbReference>
<dbReference type="InterPro" id="IPR016477">
    <property type="entry name" value="Fructo-/Ketosamine-3-kinase"/>
</dbReference>